<accession>A0A0K9GV83</accession>
<keyword evidence="2" id="KW-1185">Reference proteome</keyword>
<comment type="caution">
    <text evidence="1">The sequence shown here is derived from an EMBL/GenBank/DDBJ whole genome shotgun (WGS) entry which is preliminary data.</text>
</comment>
<gene>
    <name evidence="1" type="ORF">AC625_14315</name>
</gene>
<organism evidence="1 2">
    <name type="scientific">Peribacillus loiseleuriae</name>
    <dbReference type="NCBI Taxonomy" id="1679170"/>
    <lineage>
        <taxon>Bacteria</taxon>
        <taxon>Bacillati</taxon>
        <taxon>Bacillota</taxon>
        <taxon>Bacilli</taxon>
        <taxon>Bacillales</taxon>
        <taxon>Bacillaceae</taxon>
        <taxon>Peribacillus</taxon>
    </lineage>
</organism>
<proteinExistence type="predicted"/>
<sequence length="59" mass="6770">MFVHNTIICWALIHWVSFLFCKNNNKNGKNVLMKNKENVAIINGASLEKTTRGDTYEKA</sequence>
<dbReference type="AlphaFoldDB" id="A0A0K9GV83"/>
<dbReference type="EMBL" id="LFZW01000001">
    <property type="protein sequence ID" value="KMY50533.1"/>
    <property type="molecule type" value="Genomic_DNA"/>
</dbReference>
<protein>
    <submittedName>
        <fullName evidence="1">Uncharacterized protein</fullName>
    </submittedName>
</protein>
<evidence type="ECO:0000313" key="1">
    <source>
        <dbReference type="EMBL" id="KMY50533.1"/>
    </source>
</evidence>
<evidence type="ECO:0000313" key="2">
    <source>
        <dbReference type="Proteomes" id="UP000037146"/>
    </source>
</evidence>
<dbReference type="Proteomes" id="UP000037146">
    <property type="component" value="Unassembled WGS sequence"/>
</dbReference>
<dbReference type="PATRIC" id="fig|1679170.3.peg.3266"/>
<name>A0A0K9GV83_9BACI</name>
<reference evidence="2" key="1">
    <citation type="submission" date="2015-07" db="EMBL/GenBank/DDBJ databases">
        <title>Genome sequencing project for genomic taxonomy and phylogenomics of Bacillus-like bacteria.</title>
        <authorList>
            <person name="Liu B."/>
            <person name="Wang J."/>
            <person name="Zhu Y."/>
            <person name="Liu G."/>
            <person name="Chen Q."/>
            <person name="Chen Z."/>
            <person name="Lan J."/>
            <person name="Che J."/>
            <person name="Ge C."/>
            <person name="Shi H."/>
            <person name="Pan Z."/>
            <person name="Liu X."/>
        </authorList>
    </citation>
    <scope>NUCLEOTIDE SEQUENCE [LARGE SCALE GENOMIC DNA]</scope>
    <source>
        <strain evidence="2">FJAT-27997</strain>
    </source>
</reference>